<reference evidence="10 11" key="1">
    <citation type="journal article" date="2018" name="Sci. Rep.">
        <title>Rhizobium tumorigenes sp. nov., a novel plant tumorigenic bacterium isolated from cane gall tumors on thornless blackberry.</title>
        <authorList>
            <person name="Kuzmanovi N."/>
            <person name="Smalla K."/>
            <person name="Gronow S."/>
            <person name="PuBawska J."/>
        </authorList>
    </citation>
    <scope>NUCLEOTIDE SEQUENCE [LARGE SCALE GENOMIC DNA]</scope>
    <source>
        <strain evidence="10 11">CCBAU 85046</strain>
    </source>
</reference>
<comment type="subunit">
    <text evidence="4">Homodimer.</text>
</comment>
<dbReference type="NCBIfam" id="TIGR00071">
    <property type="entry name" value="hisT_truA"/>
    <property type="match status" value="1"/>
</dbReference>
<evidence type="ECO:0000313" key="11">
    <source>
        <dbReference type="Proteomes" id="UP000248925"/>
    </source>
</evidence>
<accession>A0A2W4CMH1</accession>
<dbReference type="Gene3D" id="3.30.70.660">
    <property type="entry name" value="Pseudouridine synthase I, catalytic domain, C-terminal subdomain"/>
    <property type="match status" value="1"/>
</dbReference>
<comment type="caution">
    <text evidence="4">Lacks conserved residue(s) required for the propagation of feature annotation.</text>
</comment>
<dbReference type="InterPro" id="IPR020095">
    <property type="entry name" value="PsdUridine_synth_TruA_C"/>
</dbReference>
<sequence length="272" mass="30702">MPRYRMTVEYDGTPYVGWQRQQNGHSVQAAIEAAILSLTRETVLVRGAGRTDSGVHAMGQVVHADLSRQWEPNTLRNALNAYLGQARESVSIIDAAEVDERFDARFSAHRRHYLYRIISRKAPLALEAHRAWWVSKPLDHEAMHAAAQTLVGYHDFTTFRSIHCQANSPLRTLDRLDVTRSGNLIEIRATAQSFLHNQIRSFAGTLKMVGEGKWAVEDVRAALDARDRKACGPVAPPEGLYFMQVDYPDDPNAMRIRQSEQQRRLSDQEPGG</sequence>
<comment type="function">
    <text evidence="4">Formation of pseudouridine at positions 38, 39 and 40 in the anticodon stem and loop of transfer RNAs.</text>
</comment>
<keyword evidence="11" id="KW-1185">Reference proteome</keyword>
<keyword evidence="3 4" id="KW-0413">Isomerase</keyword>
<dbReference type="FunFam" id="3.30.70.580:FF:000001">
    <property type="entry name" value="tRNA pseudouridine synthase A"/>
    <property type="match status" value="1"/>
</dbReference>
<comment type="catalytic activity">
    <reaction evidence="4 7">
        <text>uridine(38/39/40) in tRNA = pseudouridine(38/39/40) in tRNA</text>
        <dbReference type="Rhea" id="RHEA:22376"/>
        <dbReference type="Rhea" id="RHEA-COMP:10085"/>
        <dbReference type="Rhea" id="RHEA-COMP:10087"/>
        <dbReference type="ChEBI" id="CHEBI:65314"/>
        <dbReference type="ChEBI" id="CHEBI:65315"/>
        <dbReference type="EC" id="5.4.99.12"/>
    </reaction>
</comment>
<evidence type="ECO:0000259" key="9">
    <source>
        <dbReference type="Pfam" id="PF01416"/>
    </source>
</evidence>
<dbReference type="Proteomes" id="UP000248925">
    <property type="component" value="Unassembled WGS sequence"/>
</dbReference>
<feature type="compositionally biased region" description="Basic and acidic residues" evidence="8">
    <location>
        <begin position="257"/>
        <end position="272"/>
    </location>
</feature>
<dbReference type="EC" id="5.4.99.12" evidence="4"/>
<evidence type="ECO:0000256" key="2">
    <source>
        <dbReference type="ARBA" id="ARBA00022694"/>
    </source>
</evidence>
<feature type="domain" description="Pseudouridine synthase I TruA alpha/beta" evidence="9">
    <location>
        <begin position="146"/>
        <end position="248"/>
    </location>
</feature>
<feature type="domain" description="Pseudouridine synthase I TruA alpha/beta" evidence="9">
    <location>
        <begin position="7"/>
        <end position="106"/>
    </location>
</feature>
<evidence type="ECO:0000256" key="8">
    <source>
        <dbReference type="SAM" id="MobiDB-lite"/>
    </source>
</evidence>
<dbReference type="Gene3D" id="3.30.70.580">
    <property type="entry name" value="Pseudouridine synthase I, catalytic domain, N-terminal subdomain"/>
    <property type="match status" value="1"/>
</dbReference>
<evidence type="ECO:0000313" key="10">
    <source>
        <dbReference type="EMBL" id="PZM12138.1"/>
    </source>
</evidence>
<dbReference type="Pfam" id="PF01416">
    <property type="entry name" value="PseudoU_synth_1"/>
    <property type="match status" value="2"/>
</dbReference>
<dbReference type="PANTHER" id="PTHR11142:SF0">
    <property type="entry name" value="TRNA PSEUDOURIDINE SYNTHASE-LIKE 1"/>
    <property type="match status" value="1"/>
</dbReference>
<feature type="region of interest" description="Disordered" evidence="8">
    <location>
        <begin position="251"/>
        <end position="272"/>
    </location>
</feature>
<dbReference type="RefSeq" id="WP_111161754.1">
    <property type="nucleotide sequence ID" value="NZ_PCDP01000038.1"/>
</dbReference>
<dbReference type="SUPFAM" id="SSF55120">
    <property type="entry name" value="Pseudouridine synthase"/>
    <property type="match status" value="1"/>
</dbReference>
<dbReference type="CDD" id="cd02570">
    <property type="entry name" value="PseudoU_synth_EcTruA"/>
    <property type="match status" value="1"/>
</dbReference>
<dbReference type="PIRSF" id="PIRSF001430">
    <property type="entry name" value="tRNA_psdUrid_synth"/>
    <property type="match status" value="1"/>
</dbReference>
<organism evidence="10 11">
    <name type="scientific">Rhizobium tubonense</name>
    <dbReference type="NCBI Taxonomy" id="484088"/>
    <lineage>
        <taxon>Bacteria</taxon>
        <taxon>Pseudomonadati</taxon>
        <taxon>Pseudomonadota</taxon>
        <taxon>Alphaproteobacteria</taxon>
        <taxon>Hyphomicrobiales</taxon>
        <taxon>Rhizobiaceae</taxon>
        <taxon>Rhizobium/Agrobacterium group</taxon>
        <taxon>Rhizobium</taxon>
    </lineage>
</organism>
<comment type="caution">
    <text evidence="10">The sequence shown here is derived from an EMBL/GenBank/DDBJ whole genome shotgun (WGS) entry which is preliminary data.</text>
</comment>
<dbReference type="OrthoDB" id="9811823at2"/>
<dbReference type="EMBL" id="PCDP01000038">
    <property type="protein sequence ID" value="PZM12138.1"/>
    <property type="molecule type" value="Genomic_DNA"/>
</dbReference>
<dbReference type="PANTHER" id="PTHR11142">
    <property type="entry name" value="PSEUDOURIDYLATE SYNTHASE"/>
    <property type="match status" value="1"/>
</dbReference>
<name>A0A2W4CMH1_9HYPH</name>
<dbReference type="HAMAP" id="MF_00171">
    <property type="entry name" value="TruA"/>
    <property type="match status" value="1"/>
</dbReference>
<evidence type="ECO:0000256" key="4">
    <source>
        <dbReference type="HAMAP-Rule" id="MF_00171"/>
    </source>
</evidence>
<protein>
    <recommendedName>
        <fullName evidence="4">tRNA pseudouridine synthase A</fullName>
        <ecNumber evidence="4">5.4.99.12</ecNumber>
    </recommendedName>
    <alternativeName>
        <fullName evidence="4">tRNA pseudouridine(38-40) synthase</fullName>
    </alternativeName>
    <alternativeName>
        <fullName evidence="4">tRNA pseudouridylate synthase I</fullName>
    </alternativeName>
    <alternativeName>
        <fullName evidence="4">tRNA-uridine isomerase I</fullName>
    </alternativeName>
</protein>
<dbReference type="GO" id="GO:0160147">
    <property type="term" value="F:tRNA pseudouridine(38-40) synthase activity"/>
    <property type="evidence" value="ECO:0007669"/>
    <property type="project" value="UniProtKB-EC"/>
</dbReference>
<dbReference type="AlphaFoldDB" id="A0A2W4CMH1"/>
<dbReference type="InterPro" id="IPR020097">
    <property type="entry name" value="PsdUridine_synth_TruA_a/b_dom"/>
</dbReference>
<evidence type="ECO:0000256" key="7">
    <source>
        <dbReference type="RuleBase" id="RU003792"/>
    </source>
</evidence>
<comment type="similarity">
    <text evidence="1 4 7">Belongs to the tRNA pseudouridine synthase TruA family.</text>
</comment>
<evidence type="ECO:0000256" key="6">
    <source>
        <dbReference type="PIRSR" id="PIRSR001430-2"/>
    </source>
</evidence>
<dbReference type="GO" id="GO:0003723">
    <property type="term" value="F:RNA binding"/>
    <property type="evidence" value="ECO:0007669"/>
    <property type="project" value="InterPro"/>
</dbReference>
<keyword evidence="2 4" id="KW-0819">tRNA processing</keyword>
<feature type="binding site" evidence="4 6">
    <location>
        <position position="113"/>
    </location>
    <ligand>
        <name>substrate</name>
    </ligand>
</feature>
<evidence type="ECO:0000256" key="3">
    <source>
        <dbReference type="ARBA" id="ARBA00023235"/>
    </source>
</evidence>
<dbReference type="GO" id="GO:0031119">
    <property type="term" value="P:tRNA pseudouridine synthesis"/>
    <property type="evidence" value="ECO:0007669"/>
    <property type="project" value="UniProtKB-UniRule"/>
</dbReference>
<evidence type="ECO:0000256" key="1">
    <source>
        <dbReference type="ARBA" id="ARBA00009375"/>
    </source>
</evidence>
<gene>
    <name evidence="4" type="primary">truA</name>
    <name evidence="10" type="ORF">CPY51_18760</name>
</gene>
<dbReference type="InterPro" id="IPR020103">
    <property type="entry name" value="PsdUridine_synth_cat_dom_sf"/>
</dbReference>
<evidence type="ECO:0000256" key="5">
    <source>
        <dbReference type="PIRSR" id="PIRSR001430-1"/>
    </source>
</evidence>
<feature type="active site" description="Nucleophile" evidence="4 5">
    <location>
        <position position="52"/>
    </location>
</feature>
<dbReference type="InterPro" id="IPR001406">
    <property type="entry name" value="PsdUridine_synth_TruA"/>
</dbReference>
<dbReference type="InterPro" id="IPR020094">
    <property type="entry name" value="TruA/RsuA/RluB/E/F_N"/>
</dbReference>
<proteinExistence type="inferred from homology"/>